<evidence type="ECO:0000259" key="16">
    <source>
        <dbReference type="PROSITE" id="PS50839"/>
    </source>
</evidence>
<comment type="caution">
    <text evidence="17">The sequence shown here is derived from an EMBL/GenBank/DDBJ whole genome shotgun (WGS) entry which is preliminary data.</text>
</comment>
<keyword evidence="4" id="KW-0597">Phosphoprotein</keyword>
<organism evidence="17 18">
    <name type="scientific">Paenirhodobacter huangdaonensis</name>
    <dbReference type="NCBI Taxonomy" id="2501515"/>
    <lineage>
        <taxon>Bacteria</taxon>
        <taxon>Pseudomonadati</taxon>
        <taxon>Pseudomonadota</taxon>
        <taxon>Alphaproteobacteria</taxon>
        <taxon>Rhodobacterales</taxon>
        <taxon>Rhodobacter group</taxon>
        <taxon>Paenirhodobacter</taxon>
    </lineage>
</organism>
<dbReference type="GO" id="GO:0000155">
    <property type="term" value="F:phosphorelay sensor kinase activity"/>
    <property type="evidence" value="ECO:0007669"/>
    <property type="project" value="InterPro"/>
</dbReference>
<keyword evidence="10 12" id="KW-0472">Membrane</keyword>
<feature type="domain" description="PAS" evidence="14">
    <location>
        <begin position="567"/>
        <end position="640"/>
    </location>
</feature>
<dbReference type="Gene3D" id="3.30.450.350">
    <property type="entry name" value="CHASE domain"/>
    <property type="match status" value="1"/>
</dbReference>
<evidence type="ECO:0000256" key="3">
    <source>
        <dbReference type="ARBA" id="ARBA00012438"/>
    </source>
</evidence>
<dbReference type="InterPro" id="IPR006189">
    <property type="entry name" value="CHASE_dom"/>
</dbReference>
<dbReference type="EC" id="2.7.13.3" evidence="3"/>
<reference evidence="17 18" key="2">
    <citation type="submission" date="2019-01" db="EMBL/GenBank/DDBJ databases">
        <title>Sinorhodobacter populi sp. nov. isolated from the symptomatic bark tissue of Populus euramericana canker.</title>
        <authorList>
            <person name="Xu G."/>
        </authorList>
    </citation>
    <scope>NUCLEOTIDE SEQUENCE [LARGE SCALE GENOMIC DNA]</scope>
    <source>
        <strain evidence="17 18">CGMCC 1.12963</strain>
    </source>
</reference>
<name>A0A3S3MRB2_9RHOB</name>
<feature type="domain" description="PAC" evidence="15">
    <location>
        <begin position="644"/>
        <end position="696"/>
    </location>
</feature>
<evidence type="ECO:0000256" key="10">
    <source>
        <dbReference type="ARBA" id="ARBA00023136"/>
    </source>
</evidence>
<dbReference type="SMART" id="SM01079">
    <property type="entry name" value="CHASE"/>
    <property type="match status" value="1"/>
</dbReference>
<evidence type="ECO:0000313" key="18">
    <source>
        <dbReference type="Proteomes" id="UP000288071"/>
    </source>
</evidence>
<reference evidence="18" key="1">
    <citation type="submission" date="2019-01" db="EMBL/GenBank/DDBJ databases">
        <title>Sinorhodobacter populi sp. nov. isolated from the symptomatic bark tissue of Populus euramericana canker.</title>
        <authorList>
            <person name="Li Y."/>
        </authorList>
    </citation>
    <scope>NUCLEOTIDE SEQUENCE [LARGE SCALE GENOMIC DNA]</scope>
    <source>
        <strain evidence="18">CGMCC 1.12963</strain>
    </source>
</reference>
<evidence type="ECO:0000256" key="11">
    <source>
        <dbReference type="SAM" id="Coils"/>
    </source>
</evidence>
<dbReference type="PANTHER" id="PTHR43047">
    <property type="entry name" value="TWO-COMPONENT HISTIDINE PROTEIN KINASE"/>
    <property type="match status" value="1"/>
</dbReference>
<dbReference type="Gene3D" id="3.30.450.20">
    <property type="entry name" value="PAS domain"/>
    <property type="match status" value="2"/>
</dbReference>
<dbReference type="NCBIfam" id="TIGR00229">
    <property type="entry name" value="sensory_box"/>
    <property type="match status" value="1"/>
</dbReference>
<dbReference type="Proteomes" id="UP000288071">
    <property type="component" value="Unassembled WGS sequence"/>
</dbReference>
<dbReference type="PRINTS" id="PR00344">
    <property type="entry name" value="BCTRLSENSOR"/>
</dbReference>
<dbReference type="InterPro" id="IPR000700">
    <property type="entry name" value="PAS-assoc_C"/>
</dbReference>
<evidence type="ECO:0000256" key="5">
    <source>
        <dbReference type="ARBA" id="ARBA00022679"/>
    </source>
</evidence>
<keyword evidence="6 12" id="KW-0812">Transmembrane</keyword>
<dbReference type="Pfam" id="PF08448">
    <property type="entry name" value="PAS_4"/>
    <property type="match status" value="1"/>
</dbReference>
<dbReference type="GO" id="GO:0009927">
    <property type="term" value="F:histidine phosphotransfer kinase activity"/>
    <property type="evidence" value="ECO:0007669"/>
    <property type="project" value="TreeGrafter"/>
</dbReference>
<accession>A0A3S3MRB2</accession>
<dbReference type="Pfam" id="PF02518">
    <property type="entry name" value="HATPase_c"/>
    <property type="match status" value="1"/>
</dbReference>
<dbReference type="CDD" id="cd00130">
    <property type="entry name" value="PAS"/>
    <property type="match status" value="1"/>
</dbReference>
<dbReference type="SUPFAM" id="SSF47384">
    <property type="entry name" value="Homodimeric domain of signal transducing histidine kinase"/>
    <property type="match status" value="1"/>
</dbReference>
<dbReference type="AlphaFoldDB" id="A0A3S3MRB2"/>
<evidence type="ECO:0000259" key="15">
    <source>
        <dbReference type="PROSITE" id="PS50113"/>
    </source>
</evidence>
<comment type="catalytic activity">
    <reaction evidence="1">
        <text>ATP + protein L-histidine = ADP + protein N-phospho-L-histidine.</text>
        <dbReference type="EC" id="2.7.13.3"/>
    </reaction>
</comment>
<keyword evidence="8 12" id="KW-1133">Transmembrane helix</keyword>
<evidence type="ECO:0000256" key="8">
    <source>
        <dbReference type="ARBA" id="ARBA00022989"/>
    </source>
</evidence>
<dbReference type="Gene3D" id="3.30.565.10">
    <property type="entry name" value="Histidine kinase-like ATPase, C-terminal domain"/>
    <property type="match status" value="1"/>
</dbReference>
<keyword evidence="18" id="KW-1185">Reference proteome</keyword>
<keyword evidence="9" id="KW-0902">Two-component regulatory system</keyword>
<dbReference type="InterPro" id="IPR036890">
    <property type="entry name" value="HATPase_C_sf"/>
</dbReference>
<dbReference type="EMBL" id="SAVA01000003">
    <property type="protein sequence ID" value="RWR53500.1"/>
    <property type="molecule type" value="Genomic_DNA"/>
</dbReference>
<evidence type="ECO:0000256" key="1">
    <source>
        <dbReference type="ARBA" id="ARBA00000085"/>
    </source>
</evidence>
<dbReference type="SMART" id="SM00388">
    <property type="entry name" value="HisKA"/>
    <property type="match status" value="1"/>
</dbReference>
<evidence type="ECO:0000256" key="6">
    <source>
        <dbReference type="ARBA" id="ARBA00022692"/>
    </source>
</evidence>
<dbReference type="SUPFAM" id="SSF55785">
    <property type="entry name" value="PYP-like sensor domain (PAS domain)"/>
    <property type="match status" value="3"/>
</dbReference>
<dbReference type="SMART" id="SM00387">
    <property type="entry name" value="HATPase_c"/>
    <property type="match status" value="1"/>
</dbReference>
<keyword evidence="7" id="KW-0418">Kinase</keyword>
<evidence type="ECO:0000256" key="9">
    <source>
        <dbReference type="ARBA" id="ARBA00023012"/>
    </source>
</evidence>
<dbReference type="InterPro" id="IPR003661">
    <property type="entry name" value="HisK_dim/P_dom"/>
</dbReference>
<evidence type="ECO:0000256" key="12">
    <source>
        <dbReference type="SAM" id="Phobius"/>
    </source>
</evidence>
<evidence type="ECO:0000313" key="17">
    <source>
        <dbReference type="EMBL" id="RWR53500.1"/>
    </source>
</evidence>
<dbReference type="SUPFAM" id="SSF55874">
    <property type="entry name" value="ATPase domain of HSP90 chaperone/DNA topoisomerase II/histidine kinase"/>
    <property type="match status" value="1"/>
</dbReference>
<feature type="domain" description="Histidine kinase" evidence="13">
    <location>
        <begin position="707"/>
        <end position="948"/>
    </location>
</feature>
<keyword evidence="11" id="KW-0175">Coiled coil</keyword>
<evidence type="ECO:0000256" key="4">
    <source>
        <dbReference type="ARBA" id="ARBA00022553"/>
    </source>
</evidence>
<dbReference type="FunFam" id="3.30.565.10:FF:000010">
    <property type="entry name" value="Sensor histidine kinase RcsC"/>
    <property type="match status" value="1"/>
</dbReference>
<dbReference type="Pfam" id="PF00512">
    <property type="entry name" value="HisKA"/>
    <property type="match status" value="1"/>
</dbReference>
<comment type="subcellular location">
    <subcellularLocation>
        <location evidence="2">Membrane</location>
    </subcellularLocation>
</comment>
<dbReference type="Pfam" id="PF12860">
    <property type="entry name" value="PAS_7"/>
    <property type="match status" value="1"/>
</dbReference>
<dbReference type="InterPro" id="IPR005467">
    <property type="entry name" value="His_kinase_dom"/>
</dbReference>
<dbReference type="Gene3D" id="1.10.287.130">
    <property type="match status" value="1"/>
</dbReference>
<dbReference type="PROSITE" id="PS50113">
    <property type="entry name" value="PAC"/>
    <property type="match status" value="1"/>
</dbReference>
<gene>
    <name evidence="17" type="ORF">EOW66_07275</name>
</gene>
<dbReference type="GO" id="GO:0005886">
    <property type="term" value="C:plasma membrane"/>
    <property type="evidence" value="ECO:0007669"/>
    <property type="project" value="TreeGrafter"/>
</dbReference>
<dbReference type="InterPro" id="IPR013656">
    <property type="entry name" value="PAS_4"/>
</dbReference>
<evidence type="ECO:0000259" key="14">
    <source>
        <dbReference type="PROSITE" id="PS50112"/>
    </source>
</evidence>
<evidence type="ECO:0000256" key="2">
    <source>
        <dbReference type="ARBA" id="ARBA00004370"/>
    </source>
</evidence>
<dbReference type="InterPro" id="IPR036097">
    <property type="entry name" value="HisK_dim/P_sf"/>
</dbReference>
<dbReference type="Pfam" id="PF03924">
    <property type="entry name" value="CHASE"/>
    <property type="match status" value="1"/>
</dbReference>
<dbReference type="InterPro" id="IPR035965">
    <property type="entry name" value="PAS-like_dom_sf"/>
</dbReference>
<protein>
    <recommendedName>
        <fullName evidence="3">histidine kinase</fullName>
        <ecNumber evidence="3">2.7.13.3</ecNumber>
    </recommendedName>
</protein>
<dbReference type="PROSITE" id="PS50109">
    <property type="entry name" value="HIS_KIN"/>
    <property type="match status" value="1"/>
</dbReference>
<dbReference type="InterPro" id="IPR004358">
    <property type="entry name" value="Sig_transdc_His_kin-like_C"/>
</dbReference>
<keyword evidence="5" id="KW-0808">Transferase</keyword>
<feature type="coiled-coil region" evidence="11">
    <location>
        <begin position="543"/>
        <end position="570"/>
    </location>
</feature>
<evidence type="ECO:0000256" key="7">
    <source>
        <dbReference type="ARBA" id="ARBA00022777"/>
    </source>
</evidence>
<dbReference type="InterPro" id="IPR003594">
    <property type="entry name" value="HATPase_dom"/>
</dbReference>
<dbReference type="CDD" id="cd16922">
    <property type="entry name" value="HATPase_EvgS-ArcB-TorS-like"/>
    <property type="match status" value="1"/>
</dbReference>
<dbReference type="InterPro" id="IPR000014">
    <property type="entry name" value="PAS"/>
</dbReference>
<dbReference type="PROSITE" id="PS50112">
    <property type="entry name" value="PAS"/>
    <property type="match status" value="1"/>
</dbReference>
<feature type="domain" description="CHASE" evidence="16">
    <location>
        <begin position="115"/>
        <end position="252"/>
    </location>
</feature>
<dbReference type="PROSITE" id="PS50839">
    <property type="entry name" value="CHASE"/>
    <property type="match status" value="1"/>
</dbReference>
<evidence type="ECO:0000259" key="13">
    <source>
        <dbReference type="PROSITE" id="PS50109"/>
    </source>
</evidence>
<dbReference type="InterPro" id="IPR042240">
    <property type="entry name" value="CHASE_sf"/>
</dbReference>
<dbReference type="SMART" id="SM00091">
    <property type="entry name" value="PAS"/>
    <property type="match status" value="3"/>
</dbReference>
<sequence>MMPDKNRIRRINLMIELATYVAIMLAFVSLSYNLERFSRLAAQDQQMAGLYTAQTQITERIHEAVNRKELFARGIAAAVALRPNISEQEFARLSSGIQLEDPSVVNMALVRDKFITHVYPEEENLGLIGRDLRDVPRQSAVLDRIARTGKSALDGPISLLQGYAGFILREPVFLLGDDGDTGQFWAVASIVFDKDTFLGELGLDDFSKDYQITIRAHNMLGDERTIYGDNAVFARNPAVQQLRLPSSIWTIALVPAAGWDAVPAQTERNRMLTGIAMIVTLAMAWYLNRLRAANWRSAAQLRAAVNVLQSGFVLFDRNDRLQICNERYREIHGPASDAVVKGATFESILREGLRHGLYPDATGHEEAWLGKHLARGDHKASRFELELSNGYWLQILEQETPTGGRVAVLNDITELLHSRQRAQLAEQRLFDAIDALPVGFWLFDAEDRLIMFNRVAGNMLPGMQRALKEGRNLAELVERRAAISKEMLIGGRPAASPHEILDNLHAETSELEVCYDGDLWFRYYTRRTSENGLVMFRIELTDLRRHQRQIETSNTELRAALAERDAAESRFRDVADISTEWFWEQDEHLQFTYLSEGFRRAMGRDPADFIGCSRVELLVEPDGSPEAENLIALRQTMERHEPFKDVVYSYRFHPDRESWIRTSGKPVFAKDGSFRGYIGTAADVTQFYAALRRAEQADEAKTQFLNIISHELRTPLTVVTGFNSFIYNSDRLPSYVTLHKLLEAQDNPSLRRLFDAYRTDIRSFSDRIRNAGVQLQTLIDDMLDLARIEANTMRIETTRVDSLRVTQSVLDQMQSMAAEKHLELRCEMADLPIAADEMRFRQILTNLLGNALKFTDHGSITVRNERQGDMVVFRVEDTGIGISHDKLSIIFDRFAQVNEGTGTTRRNQGVGLGLAICKDLTRLQGGWIRAESRLGQGSTLIFALPAWKDA</sequence>
<dbReference type="PANTHER" id="PTHR43047:SF72">
    <property type="entry name" value="OSMOSENSING HISTIDINE PROTEIN KINASE SLN1"/>
    <property type="match status" value="1"/>
</dbReference>
<dbReference type="CDD" id="cd00082">
    <property type="entry name" value="HisKA"/>
    <property type="match status" value="1"/>
</dbReference>
<feature type="transmembrane region" description="Helical" evidence="12">
    <location>
        <begin position="12"/>
        <end position="32"/>
    </location>
</feature>
<proteinExistence type="predicted"/>